<keyword evidence="2 7" id="KW-0812">Transmembrane</keyword>
<evidence type="ECO:0000256" key="4">
    <source>
        <dbReference type="ARBA" id="ARBA00023136"/>
    </source>
</evidence>
<gene>
    <name evidence="7 8" type="primary">mltG</name>
    <name evidence="8" type="ORF">C6Y40_18185</name>
</gene>
<sequence length="348" mass="39137">MWENTVLRKLALGLIIVVGAAMATMGWLHQQFAKPLNIEQRQLFTLPPGQGAIETLMRFEQQGWLPMPTLAARLWLKLVYGGQPILAGTYAFEPPLTLAGAFELLSHGEEVQFDISLIEGQTYQQWLTTLKAHPRLKADLTDNEEALVQRLIAQWQPYSAEPLHSLEGLLLADTYHFTNQTPASEILERASDAMQEYLLENWAKREPGLPYEAPVEVLTMASIIEKETALASERARIAGVFVNRLEQNMRLQTDPTVIYGLGERFDGNLTRKHLREDTPYNTYVHKGLPPGPIAMIGRVAIDAALQPALTSELYFVARGDGSHQFSNTLEEHNQAVREFQLNRKDGQP</sequence>
<dbReference type="OrthoDB" id="9814591at2"/>
<organism evidence="8 9">
    <name type="scientific">Alteromonas alba</name>
    <dbReference type="NCBI Taxonomy" id="2079529"/>
    <lineage>
        <taxon>Bacteria</taxon>
        <taxon>Pseudomonadati</taxon>
        <taxon>Pseudomonadota</taxon>
        <taxon>Gammaproteobacteria</taxon>
        <taxon>Alteromonadales</taxon>
        <taxon>Alteromonadaceae</taxon>
        <taxon>Alteromonas/Salinimonas group</taxon>
        <taxon>Alteromonas</taxon>
    </lineage>
</organism>
<comment type="function">
    <text evidence="7">Functions as a peptidoglycan terminase that cleaves nascent peptidoglycan strands endolytically to terminate their elongation.</text>
</comment>
<dbReference type="FunFam" id="3.30.160.60:FF:000242">
    <property type="entry name" value="Endolytic murein transglycosylase"/>
    <property type="match status" value="1"/>
</dbReference>
<keyword evidence="3 7" id="KW-1133">Transmembrane helix</keyword>
<reference evidence="9" key="1">
    <citation type="journal article" date="2020" name="Int. J. Syst. Evol. Microbiol.">
        <title>Alteromonas alba sp. nov., a marine bacterium isolated from the seawater of the West Pacific Ocean.</title>
        <authorList>
            <person name="Sun C."/>
            <person name="Wu Y.-H."/>
            <person name="Xamxidin M."/>
            <person name="Cheng H."/>
            <person name="Xu X.-W."/>
        </authorList>
    </citation>
    <scope>NUCLEOTIDE SEQUENCE [LARGE SCALE GENOMIC DNA]</scope>
    <source>
        <strain evidence="9">190</strain>
    </source>
</reference>
<dbReference type="Pfam" id="PF02618">
    <property type="entry name" value="YceG"/>
    <property type="match status" value="1"/>
</dbReference>
<keyword evidence="7" id="KW-0997">Cell inner membrane</keyword>
<comment type="similarity">
    <text evidence="7">Belongs to the transglycosylase MltG family.</text>
</comment>
<dbReference type="Proteomes" id="UP000238949">
    <property type="component" value="Unassembled WGS sequence"/>
</dbReference>
<keyword evidence="5 7" id="KW-0456">Lyase</keyword>
<evidence type="ECO:0000256" key="3">
    <source>
        <dbReference type="ARBA" id="ARBA00022989"/>
    </source>
</evidence>
<evidence type="ECO:0000256" key="1">
    <source>
        <dbReference type="ARBA" id="ARBA00022475"/>
    </source>
</evidence>
<evidence type="ECO:0000256" key="7">
    <source>
        <dbReference type="HAMAP-Rule" id="MF_02065"/>
    </source>
</evidence>
<dbReference type="GO" id="GO:0008932">
    <property type="term" value="F:lytic endotransglycosylase activity"/>
    <property type="evidence" value="ECO:0007669"/>
    <property type="project" value="UniProtKB-UniRule"/>
</dbReference>
<evidence type="ECO:0000313" key="9">
    <source>
        <dbReference type="Proteomes" id="UP000238949"/>
    </source>
</evidence>
<dbReference type="GO" id="GO:0071555">
    <property type="term" value="P:cell wall organization"/>
    <property type="evidence" value="ECO:0007669"/>
    <property type="project" value="UniProtKB-KW"/>
</dbReference>
<dbReference type="EMBL" id="PVNP01000192">
    <property type="protein sequence ID" value="PRO72112.1"/>
    <property type="molecule type" value="Genomic_DNA"/>
</dbReference>
<dbReference type="RefSeq" id="WP_105935826.1">
    <property type="nucleotide sequence ID" value="NZ_PVNP01000192.1"/>
</dbReference>
<dbReference type="NCBIfam" id="TIGR00247">
    <property type="entry name" value="endolytic transglycosylase MltG"/>
    <property type="match status" value="1"/>
</dbReference>
<feature type="site" description="Important for catalytic activity" evidence="7">
    <location>
        <position position="227"/>
    </location>
</feature>
<dbReference type="CDD" id="cd08010">
    <property type="entry name" value="MltG_like"/>
    <property type="match status" value="1"/>
</dbReference>
<dbReference type="PANTHER" id="PTHR30518">
    <property type="entry name" value="ENDOLYTIC MUREIN TRANSGLYCOSYLASE"/>
    <property type="match status" value="1"/>
</dbReference>
<evidence type="ECO:0000256" key="6">
    <source>
        <dbReference type="ARBA" id="ARBA00023316"/>
    </source>
</evidence>
<dbReference type="GO" id="GO:0009252">
    <property type="term" value="P:peptidoglycan biosynthetic process"/>
    <property type="evidence" value="ECO:0007669"/>
    <property type="project" value="UniProtKB-UniRule"/>
</dbReference>
<accession>A0A2S9V6N1</accession>
<name>A0A2S9V6N1_9ALTE</name>
<keyword evidence="9" id="KW-1185">Reference proteome</keyword>
<dbReference type="EC" id="4.2.2.29" evidence="7"/>
<comment type="caution">
    <text evidence="8">The sequence shown here is derived from an EMBL/GenBank/DDBJ whole genome shotgun (WGS) entry which is preliminary data.</text>
</comment>
<keyword evidence="1 7" id="KW-1003">Cell membrane</keyword>
<keyword evidence="4 7" id="KW-0472">Membrane</keyword>
<dbReference type="Gene3D" id="3.30.160.60">
    <property type="entry name" value="Classic Zinc Finger"/>
    <property type="match status" value="1"/>
</dbReference>
<dbReference type="PANTHER" id="PTHR30518:SF2">
    <property type="entry name" value="ENDOLYTIC MUREIN TRANSGLYCOSYLASE"/>
    <property type="match status" value="1"/>
</dbReference>
<keyword evidence="6 7" id="KW-0961">Cell wall biogenesis/degradation</keyword>
<proteinExistence type="inferred from homology"/>
<evidence type="ECO:0000313" key="8">
    <source>
        <dbReference type="EMBL" id="PRO72112.1"/>
    </source>
</evidence>
<comment type="catalytic activity">
    <reaction evidence="7">
        <text>a peptidoglycan chain = a peptidoglycan chain with N-acetyl-1,6-anhydromuramyl-[peptide] at the reducing end + a peptidoglycan chain with N-acetylglucosamine at the non-reducing end.</text>
        <dbReference type="EC" id="4.2.2.29"/>
    </reaction>
</comment>
<dbReference type="AlphaFoldDB" id="A0A2S9V6N1"/>
<dbReference type="GO" id="GO:0005886">
    <property type="term" value="C:plasma membrane"/>
    <property type="evidence" value="ECO:0007669"/>
    <property type="project" value="UniProtKB-UniRule"/>
</dbReference>
<evidence type="ECO:0000256" key="5">
    <source>
        <dbReference type="ARBA" id="ARBA00023239"/>
    </source>
</evidence>
<dbReference type="InterPro" id="IPR003770">
    <property type="entry name" value="MLTG-like"/>
</dbReference>
<evidence type="ECO:0000256" key="2">
    <source>
        <dbReference type="ARBA" id="ARBA00022692"/>
    </source>
</evidence>
<dbReference type="HAMAP" id="MF_02065">
    <property type="entry name" value="MltG"/>
    <property type="match status" value="1"/>
</dbReference>
<protein>
    <recommendedName>
        <fullName evidence="7">Endolytic murein transglycosylase</fullName>
        <ecNumber evidence="7">4.2.2.29</ecNumber>
    </recommendedName>
    <alternativeName>
        <fullName evidence="7">Peptidoglycan lytic transglycosylase</fullName>
    </alternativeName>
    <alternativeName>
        <fullName evidence="7">Peptidoglycan polymerization terminase</fullName>
    </alternativeName>
</protein>